<keyword evidence="1" id="KW-0732">Signal</keyword>
<name>A0A084UBD7_9HYPH</name>
<reference evidence="3 4" key="1">
    <citation type="submission" date="2014-05" db="EMBL/GenBank/DDBJ databases">
        <title>Draft Genome Sequence of Nitratireductor basaltis Strain UMTGB225, A Marine Bacterium Isolated from Green Barrel Tunicate.</title>
        <authorList>
            <person name="Gan H.Y."/>
        </authorList>
    </citation>
    <scope>NUCLEOTIDE SEQUENCE [LARGE SCALE GENOMIC DNA]</scope>
    <source>
        <strain evidence="3 4">UMTGB225</strain>
    </source>
</reference>
<keyword evidence="4" id="KW-1185">Reference proteome</keyword>
<dbReference type="STRING" id="472175.EL18_01304"/>
<dbReference type="eggNOG" id="COG1506">
    <property type="taxonomic scope" value="Bacteria"/>
</dbReference>
<dbReference type="InterPro" id="IPR000073">
    <property type="entry name" value="AB_hydrolase_1"/>
</dbReference>
<feature type="chain" id="PRO_5001783326" evidence="1">
    <location>
        <begin position="19"/>
        <end position="285"/>
    </location>
</feature>
<comment type="caution">
    <text evidence="3">The sequence shown here is derived from an EMBL/GenBank/DDBJ whole genome shotgun (WGS) entry which is preliminary data.</text>
</comment>
<dbReference type="RefSeq" id="WP_036480925.1">
    <property type="nucleotide sequence ID" value="NZ_JMQM01000001.1"/>
</dbReference>
<evidence type="ECO:0000313" key="4">
    <source>
        <dbReference type="Proteomes" id="UP000053675"/>
    </source>
</evidence>
<evidence type="ECO:0000259" key="2">
    <source>
        <dbReference type="Pfam" id="PF12697"/>
    </source>
</evidence>
<gene>
    <name evidence="3" type="ORF">EL18_01304</name>
</gene>
<dbReference type="InterPro" id="IPR029058">
    <property type="entry name" value="AB_hydrolase_fold"/>
</dbReference>
<feature type="signal peptide" evidence="1">
    <location>
        <begin position="1"/>
        <end position="18"/>
    </location>
</feature>
<dbReference type="AlphaFoldDB" id="A0A084UBD7"/>
<dbReference type="Gene3D" id="3.40.50.1820">
    <property type="entry name" value="alpha/beta hydrolase"/>
    <property type="match status" value="1"/>
</dbReference>
<feature type="domain" description="AB hydrolase-1" evidence="2">
    <location>
        <begin position="105"/>
        <end position="237"/>
    </location>
</feature>
<proteinExistence type="predicted"/>
<organism evidence="3 4">
    <name type="scientific">Nitratireductor basaltis</name>
    <dbReference type="NCBI Taxonomy" id="472175"/>
    <lineage>
        <taxon>Bacteria</taxon>
        <taxon>Pseudomonadati</taxon>
        <taxon>Pseudomonadota</taxon>
        <taxon>Alphaproteobacteria</taxon>
        <taxon>Hyphomicrobiales</taxon>
        <taxon>Phyllobacteriaceae</taxon>
        <taxon>Nitratireductor</taxon>
    </lineage>
</organism>
<evidence type="ECO:0000313" key="3">
    <source>
        <dbReference type="EMBL" id="KFB10273.1"/>
    </source>
</evidence>
<dbReference type="EMBL" id="JMQM01000001">
    <property type="protein sequence ID" value="KFB10273.1"/>
    <property type="molecule type" value="Genomic_DNA"/>
</dbReference>
<dbReference type="SUPFAM" id="SSF53474">
    <property type="entry name" value="alpha/beta-Hydrolases"/>
    <property type="match status" value="1"/>
</dbReference>
<dbReference type="OrthoDB" id="9807541at2"/>
<dbReference type="PATRIC" id="fig|472175.3.peg.1317"/>
<dbReference type="Pfam" id="PF12697">
    <property type="entry name" value="Abhydrolase_6"/>
    <property type="match status" value="1"/>
</dbReference>
<evidence type="ECO:0000256" key="1">
    <source>
        <dbReference type="SAM" id="SignalP"/>
    </source>
</evidence>
<accession>A0A084UBD7</accession>
<dbReference type="Proteomes" id="UP000053675">
    <property type="component" value="Unassembled WGS sequence"/>
</dbReference>
<protein>
    <submittedName>
        <fullName evidence="3">Phospholipase</fullName>
    </submittedName>
</protein>
<sequence length="285" mass="31946">MIFRLLAGILLFSFSAEAAEIRPYKDQLFAYPGIIESRDGGAYRVVDYNEMRDINGRDAIPERRAERRYLDTGVRRQQRDLSLRTSLGTIRHFVIGKETGARFMVLYLHGQGGSRKQGADDFTFGGNFNRLKNLATRNGGLYLVPDFTDFGDRGAAEITALVSHYATRSPRAPVIIACGSMGGALCWRLAHKAELVTRLGGLVLLGSMWDDGFDNTPAFTANVPVMLAHGSRDPVFSVQQVEKFYTRLKARRHPVRMVRFETGNHGTPIRMIDWRDTLNWMLGGG</sequence>